<evidence type="ECO:0000313" key="3">
    <source>
        <dbReference type="EMBL" id="EPE05862.1"/>
    </source>
</evidence>
<feature type="region of interest" description="Disordered" evidence="2">
    <location>
        <begin position="395"/>
        <end position="430"/>
    </location>
</feature>
<evidence type="ECO:0000313" key="4">
    <source>
        <dbReference type="Proteomes" id="UP000016923"/>
    </source>
</evidence>
<dbReference type="AlphaFoldDB" id="S3BZB0"/>
<sequence length="587" mass="63410">MSRVELASVLRAHSIAIKDAHVEAALRDPEIGPELAEWVQTHLTTDTLLSLDELDLYDALERSGRDEELAAAAAPEGGSKGGLPLTDAELRAATAALEASTALVKKQADVLRQQQEAVARLVNTTNHGHRDSRAAFEACHRTLWDNKRSDLVATVEGLARNLDLRVDELSQQNSELAQRVQKTVDSLCRSDDKLLASLQKLGWALPVTVSTAADPQHDEDERRQQKAIGRLRDICLHLIKLTVETIRTRLDRLYLEALEAAQAEQAQGRRSDDVDDGDVSALQEELESLYSEILPVAQMSVEQQYLEPALKSLSGKNGRNLTRSLLALDYIDECLEFLVEHIELLTIRIETAAAHHATAETFITAARTELAVQVPVATPSAAAQRHQKRLSNYGSPVRRRMSSSAGGNHLRTMSGGGATGGGAGAGLGGAKGLRRRSSGFGSGLANVPPIEQLLESLSILLPEDTSAPTDGVDATAANAKFLHATLAERLAKADGVAANAQEAFEAASASHVADARRAVWMARESVLGESPYGQVHLVDPEIDGSIAVMAHEVQRLRTHLGDVSKDIDKVCRVRSAKREQIVTRWGA</sequence>
<dbReference type="OMA" id="QWCKAII"/>
<evidence type="ECO:0000256" key="2">
    <source>
        <dbReference type="SAM" id="MobiDB-lite"/>
    </source>
</evidence>
<feature type="compositionally biased region" description="Gly residues" evidence="2">
    <location>
        <begin position="414"/>
        <end position="430"/>
    </location>
</feature>
<feature type="coiled-coil region" evidence="1">
    <location>
        <begin position="159"/>
        <end position="186"/>
    </location>
</feature>
<proteinExistence type="predicted"/>
<dbReference type="EMBL" id="KE148155">
    <property type="protein sequence ID" value="EPE05862.1"/>
    <property type="molecule type" value="Genomic_DNA"/>
</dbReference>
<gene>
    <name evidence="3" type="ORF">F503_08393</name>
</gene>
<name>S3BZB0_OPHP1</name>
<dbReference type="Proteomes" id="UP000016923">
    <property type="component" value="Unassembled WGS sequence"/>
</dbReference>
<dbReference type="eggNOG" id="ENOG502SC1V">
    <property type="taxonomic scope" value="Eukaryota"/>
</dbReference>
<accession>S3BZB0</accession>
<evidence type="ECO:0000256" key="1">
    <source>
        <dbReference type="SAM" id="Coils"/>
    </source>
</evidence>
<reference evidence="3 4" key="1">
    <citation type="journal article" date="2013" name="BMC Genomics">
        <title>The genome and transcriptome of the pine saprophyte Ophiostoma piceae, and a comparison with the bark beetle-associated pine pathogen Grosmannia clavigera.</title>
        <authorList>
            <person name="Haridas S."/>
            <person name="Wang Y."/>
            <person name="Lim L."/>
            <person name="Massoumi Alamouti S."/>
            <person name="Jackman S."/>
            <person name="Docking R."/>
            <person name="Robertson G."/>
            <person name="Birol I."/>
            <person name="Bohlmann J."/>
            <person name="Breuil C."/>
        </authorList>
    </citation>
    <scope>NUCLEOTIDE SEQUENCE [LARGE SCALE GENOMIC DNA]</scope>
    <source>
        <strain evidence="3 4">UAMH 11346</strain>
    </source>
</reference>
<keyword evidence="1" id="KW-0175">Coiled coil</keyword>
<keyword evidence="4" id="KW-1185">Reference proteome</keyword>
<dbReference type="VEuPathDB" id="FungiDB:F503_08393"/>
<organism evidence="3 4">
    <name type="scientific">Ophiostoma piceae (strain UAMH 11346)</name>
    <name type="common">Sap stain fungus</name>
    <dbReference type="NCBI Taxonomy" id="1262450"/>
    <lineage>
        <taxon>Eukaryota</taxon>
        <taxon>Fungi</taxon>
        <taxon>Dikarya</taxon>
        <taxon>Ascomycota</taxon>
        <taxon>Pezizomycotina</taxon>
        <taxon>Sordariomycetes</taxon>
        <taxon>Sordariomycetidae</taxon>
        <taxon>Ophiostomatales</taxon>
        <taxon>Ophiostomataceae</taxon>
        <taxon>Ophiostoma</taxon>
    </lineage>
</organism>
<dbReference type="HOGENOM" id="CLU_027731_0_0_1"/>
<dbReference type="OrthoDB" id="5314201at2759"/>
<protein>
    <submittedName>
        <fullName evidence="3">Uncharacterized protein</fullName>
    </submittedName>
</protein>